<sequence>MDISQLLTAYTRQGLAIAHHALAHGLDGLDVAGSTKRQLMSIGREFYGPCREKRLRAQVVELAGDFSVDRLSVIVKYPNQLRKGAAMTPWELRVELAERTEGVDKLAAYAIQRVRELNATAGTRAPRSLVIAHQPDATGRRTALLKLPAEEMAAFERTLRSMIRGQGTLPEDIAMGDAAWALLTTGAGVETRGLEPTVLIKAEDLIGCGDGWLQATDGTRLRAAEYMRAQLGRHGWALLYDANTQPVDLWRTQRLANEKQRQIIAADQGTCAWPGCNRNALYGQAHHVTAWEDGGNTNQANLMGLCGPHNAMNGRNGRGTMERGPQGETMWKPPDGGQPLDTTNQDFGRAWALRQLDDV</sequence>
<gene>
    <name evidence="2" type="ORF">H0194_00480</name>
</gene>
<name>A0A7G7CPS2_9CORY</name>
<dbReference type="KEGG" id="cik:H0194_00480"/>
<keyword evidence="3" id="KW-1185">Reference proteome</keyword>
<accession>A0A7G7CPS2</accession>
<dbReference type="CDD" id="cd00085">
    <property type="entry name" value="HNHc"/>
    <property type="match status" value="1"/>
</dbReference>
<keyword evidence="2" id="KW-0255">Endonuclease</keyword>
<dbReference type="Gene3D" id="1.10.30.50">
    <property type="match status" value="1"/>
</dbReference>
<evidence type="ECO:0000259" key="1">
    <source>
        <dbReference type="SMART" id="SM00507"/>
    </source>
</evidence>
<keyword evidence="2" id="KW-0378">Hydrolase</keyword>
<reference evidence="2 3" key="1">
    <citation type="submission" date="2020-07" db="EMBL/GenBank/DDBJ databases">
        <title>Complete genome and description of Corynebacterium incognita strain Marseille-Q3630 sp. nov.</title>
        <authorList>
            <person name="Boxberger M."/>
        </authorList>
    </citation>
    <scope>NUCLEOTIDE SEQUENCE [LARGE SCALE GENOMIC DNA]</scope>
    <source>
        <strain evidence="2 3">Marseille-Q3630</strain>
    </source>
</reference>
<protein>
    <submittedName>
        <fullName evidence="2">HNH endonuclease</fullName>
    </submittedName>
</protein>
<organism evidence="2 3">
    <name type="scientific">Corynebacterium incognita</name>
    <dbReference type="NCBI Taxonomy" id="2754725"/>
    <lineage>
        <taxon>Bacteria</taxon>
        <taxon>Bacillati</taxon>
        <taxon>Actinomycetota</taxon>
        <taxon>Actinomycetes</taxon>
        <taxon>Mycobacteriales</taxon>
        <taxon>Corynebacteriaceae</taxon>
        <taxon>Corynebacterium</taxon>
    </lineage>
</organism>
<dbReference type="InterPro" id="IPR003615">
    <property type="entry name" value="HNH_nuc"/>
</dbReference>
<evidence type="ECO:0000313" key="2">
    <source>
        <dbReference type="EMBL" id="QNE89588.1"/>
    </source>
</evidence>
<dbReference type="GO" id="GO:0004519">
    <property type="term" value="F:endonuclease activity"/>
    <property type="evidence" value="ECO:0007669"/>
    <property type="project" value="UniProtKB-KW"/>
</dbReference>
<dbReference type="Proteomes" id="UP000515743">
    <property type="component" value="Chromosome"/>
</dbReference>
<proteinExistence type="predicted"/>
<feature type="domain" description="HNH nuclease" evidence="1">
    <location>
        <begin position="259"/>
        <end position="311"/>
    </location>
</feature>
<evidence type="ECO:0000313" key="3">
    <source>
        <dbReference type="Proteomes" id="UP000515743"/>
    </source>
</evidence>
<dbReference type="RefSeq" id="WP_185175962.1">
    <property type="nucleotide sequence ID" value="NZ_CP059404.1"/>
</dbReference>
<dbReference type="SMART" id="SM00507">
    <property type="entry name" value="HNHc"/>
    <property type="match status" value="1"/>
</dbReference>
<dbReference type="AlphaFoldDB" id="A0A7G7CPS2"/>
<dbReference type="EMBL" id="CP059404">
    <property type="protein sequence ID" value="QNE89588.1"/>
    <property type="molecule type" value="Genomic_DNA"/>
</dbReference>
<keyword evidence="2" id="KW-0540">Nuclease</keyword>